<feature type="compositionally biased region" description="Basic and acidic residues" evidence="16">
    <location>
        <begin position="128"/>
        <end position="137"/>
    </location>
</feature>
<dbReference type="InterPro" id="IPR049730">
    <property type="entry name" value="SNF2/RAD54-like_C"/>
</dbReference>
<dbReference type="EMBL" id="PTQR01000024">
    <property type="protein sequence ID" value="TKX25758.1"/>
    <property type="molecule type" value="Genomic_DNA"/>
</dbReference>
<feature type="domain" description="HSA" evidence="19">
    <location>
        <begin position="362"/>
        <end position="435"/>
    </location>
</feature>
<dbReference type="InterPro" id="IPR027417">
    <property type="entry name" value="P-loop_NTPase"/>
</dbReference>
<feature type="compositionally biased region" description="Low complexity" evidence="16">
    <location>
        <begin position="83"/>
        <end position="92"/>
    </location>
</feature>
<dbReference type="PANTHER" id="PTHR45685:SF1">
    <property type="entry name" value="HELICASE SRCAP"/>
    <property type="match status" value="1"/>
</dbReference>
<keyword evidence="5" id="KW-0547">Nucleotide-binding</keyword>
<evidence type="ECO:0000256" key="7">
    <source>
        <dbReference type="ARBA" id="ARBA00022806"/>
    </source>
</evidence>
<feature type="compositionally biased region" description="Low complexity" evidence="16">
    <location>
        <begin position="735"/>
        <end position="748"/>
    </location>
</feature>
<dbReference type="InterPro" id="IPR014001">
    <property type="entry name" value="Helicase_ATP-bd"/>
</dbReference>
<evidence type="ECO:0000256" key="2">
    <source>
        <dbReference type="ARBA" id="ARBA00009220"/>
    </source>
</evidence>
<dbReference type="InterPro" id="IPR000330">
    <property type="entry name" value="SNF2_N"/>
</dbReference>
<dbReference type="PROSITE" id="PS51204">
    <property type="entry name" value="HSA"/>
    <property type="match status" value="1"/>
</dbReference>
<dbReference type="Gene3D" id="3.40.50.10810">
    <property type="entry name" value="Tandem AAA-ATPase domain"/>
    <property type="match status" value="1"/>
</dbReference>
<evidence type="ECO:0000256" key="13">
    <source>
        <dbReference type="ARBA" id="ARBA00023163"/>
    </source>
</evidence>
<dbReference type="Pfam" id="PF07529">
    <property type="entry name" value="HSA"/>
    <property type="match status" value="1"/>
</dbReference>
<evidence type="ECO:0000256" key="6">
    <source>
        <dbReference type="ARBA" id="ARBA00022801"/>
    </source>
</evidence>
<dbReference type="GO" id="GO:0000812">
    <property type="term" value="C:Swr1 complex"/>
    <property type="evidence" value="ECO:0007669"/>
    <property type="project" value="TreeGrafter"/>
</dbReference>
<keyword evidence="6" id="KW-0378">Hydrolase</keyword>
<feature type="compositionally biased region" description="Basic and acidic residues" evidence="16">
    <location>
        <begin position="201"/>
        <end position="213"/>
    </location>
</feature>
<dbReference type="PROSITE" id="PS51192">
    <property type="entry name" value="HELICASE_ATP_BIND_1"/>
    <property type="match status" value="1"/>
</dbReference>
<evidence type="ECO:0000259" key="17">
    <source>
        <dbReference type="PROSITE" id="PS51192"/>
    </source>
</evidence>
<evidence type="ECO:0000256" key="1">
    <source>
        <dbReference type="ARBA" id="ARBA00004123"/>
    </source>
</evidence>
<evidence type="ECO:0000256" key="16">
    <source>
        <dbReference type="SAM" id="MobiDB-lite"/>
    </source>
</evidence>
<feature type="compositionally biased region" description="Basic and acidic residues" evidence="16">
    <location>
        <begin position="42"/>
        <end position="60"/>
    </location>
</feature>
<feature type="domain" description="Helicase ATP-binding" evidence="17">
    <location>
        <begin position="794"/>
        <end position="959"/>
    </location>
</feature>
<evidence type="ECO:0000256" key="11">
    <source>
        <dbReference type="ARBA" id="ARBA00023125"/>
    </source>
</evidence>
<evidence type="ECO:0000256" key="4">
    <source>
        <dbReference type="ARBA" id="ARBA00012551"/>
    </source>
</evidence>
<feature type="region of interest" description="Disordered" evidence="16">
    <location>
        <begin position="1617"/>
        <end position="1641"/>
    </location>
</feature>
<dbReference type="Pfam" id="PF00271">
    <property type="entry name" value="Helicase_C"/>
    <property type="match status" value="1"/>
</dbReference>
<feature type="compositionally biased region" description="Basic residues" evidence="16">
    <location>
        <begin position="220"/>
        <end position="232"/>
    </location>
</feature>
<feature type="compositionally biased region" description="Basic residues" evidence="16">
    <location>
        <begin position="264"/>
        <end position="274"/>
    </location>
</feature>
<comment type="catalytic activity">
    <reaction evidence="15">
        <text>ATP + H2O = ADP + phosphate + H(+)</text>
        <dbReference type="Rhea" id="RHEA:13065"/>
        <dbReference type="ChEBI" id="CHEBI:15377"/>
        <dbReference type="ChEBI" id="CHEBI:15378"/>
        <dbReference type="ChEBI" id="CHEBI:30616"/>
        <dbReference type="ChEBI" id="CHEBI:43474"/>
        <dbReference type="ChEBI" id="CHEBI:456216"/>
        <dbReference type="EC" id="3.6.4.12"/>
    </reaction>
</comment>
<evidence type="ECO:0000256" key="5">
    <source>
        <dbReference type="ARBA" id="ARBA00022741"/>
    </source>
</evidence>
<protein>
    <recommendedName>
        <fullName evidence="4">DNA helicase</fullName>
        <ecNumber evidence="4">3.6.4.12</ecNumber>
    </recommendedName>
</protein>
<comment type="subunit">
    <text evidence="3">Component of the SWR1 chromatin-remodeling complex.</text>
</comment>
<comment type="subcellular location">
    <subcellularLocation>
        <location evidence="1">Nucleus</location>
    </subcellularLocation>
</comment>
<dbReference type="GO" id="GO:0003677">
    <property type="term" value="F:DNA binding"/>
    <property type="evidence" value="ECO:0007669"/>
    <property type="project" value="UniProtKB-KW"/>
</dbReference>
<dbReference type="InterPro" id="IPR038718">
    <property type="entry name" value="SNF2-like_sf"/>
</dbReference>
<keyword evidence="13" id="KW-0804">Transcription</keyword>
<organism evidence="20 21">
    <name type="scientific">Elsinoe australis</name>
    <dbReference type="NCBI Taxonomy" id="40998"/>
    <lineage>
        <taxon>Eukaryota</taxon>
        <taxon>Fungi</taxon>
        <taxon>Dikarya</taxon>
        <taxon>Ascomycota</taxon>
        <taxon>Pezizomycotina</taxon>
        <taxon>Dothideomycetes</taxon>
        <taxon>Dothideomycetidae</taxon>
        <taxon>Myriangiales</taxon>
        <taxon>Elsinoaceae</taxon>
        <taxon>Elsinoe</taxon>
    </lineage>
</organism>
<feature type="compositionally biased region" description="Low complexity" evidence="16">
    <location>
        <begin position="163"/>
        <end position="176"/>
    </location>
</feature>
<comment type="similarity">
    <text evidence="2">Belongs to the SNF2/RAD54 helicase family. SWR1 subfamily.</text>
</comment>
<feature type="compositionally biased region" description="Basic and acidic residues" evidence="16">
    <location>
        <begin position="239"/>
        <end position="257"/>
    </location>
</feature>
<evidence type="ECO:0000259" key="19">
    <source>
        <dbReference type="PROSITE" id="PS51204"/>
    </source>
</evidence>
<name>A0A4U7B387_9PEZI</name>
<evidence type="ECO:0000256" key="12">
    <source>
        <dbReference type="ARBA" id="ARBA00023159"/>
    </source>
</evidence>
<feature type="compositionally biased region" description="Polar residues" evidence="16">
    <location>
        <begin position="711"/>
        <end position="720"/>
    </location>
</feature>
<dbReference type="GO" id="GO:0006338">
    <property type="term" value="P:chromatin remodeling"/>
    <property type="evidence" value="ECO:0007669"/>
    <property type="project" value="TreeGrafter"/>
</dbReference>
<evidence type="ECO:0000259" key="18">
    <source>
        <dbReference type="PROSITE" id="PS51194"/>
    </source>
</evidence>
<keyword evidence="7 20" id="KW-0347">Helicase</keyword>
<dbReference type="InterPro" id="IPR001650">
    <property type="entry name" value="Helicase_C-like"/>
</dbReference>
<comment type="caution">
    <text evidence="20">The sequence shown here is derived from an EMBL/GenBank/DDBJ whole genome shotgun (WGS) entry which is preliminary data.</text>
</comment>
<keyword evidence="12" id="KW-0010">Activator</keyword>
<dbReference type="InterPro" id="IPR014012">
    <property type="entry name" value="HSA_dom"/>
</dbReference>
<dbReference type="GO" id="GO:0003678">
    <property type="term" value="F:DNA helicase activity"/>
    <property type="evidence" value="ECO:0007669"/>
    <property type="project" value="UniProtKB-EC"/>
</dbReference>
<reference evidence="20 21" key="1">
    <citation type="submission" date="2018-02" db="EMBL/GenBank/DDBJ databases">
        <title>Draft genome sequences of Elsinoe sp., causing black scab on jojoba.</title>
        <authorList>
            <person name="Stodart B."/>
            <person name="Jeffress S."/>
            <person name="Ash G."/>
            <person name="Arun Chinnappa K."/>
        </authorList>
    </citation>
    <scope>NUCLEOTIDE SEQUENCE [LARGE SCALE GENOMIC DNA]</scope>
    <source>
        <strain evidence="20 21">Hillstone_2</strain>
    </source>
</reference>
<dbReference type="InterPro" id="IPR050520">
    <property type="entry name" value="INO80/SWR1_helicase"/>
</dbReference>
<dbReference type="SMART" id="SM00487">
    <property type="entry name" value="DEXDc"/>
    <property type="match status" value="1"/>
</dbReference>
<dbReference type="EC" id="3.6.4.12" evidence="4"/>
<accession>A0A4U7B387</accession>
<evidence type="ECO:0000256" key="10">
    <source>
        <dbReference type="ARBA" id="ARBA00023015"/>
    </source>
</evidence>
<dbReference type="PROSITE" id="PS51194">
    <property type="entry name" value="HELICASE_CTER"/>
    <property type="match status" value="1"/>
</dbReference>
<keyword evidence="10" id="KW-0805">Transcription regulation</keyword>
<feature type="domain" description="Helicase C-terminal" evidence="18">
    <location>
        <begin position="1337"/>
        <end position="1490"/>
    </location>
</feature>
<dbReference type="Gene3D" id="1.20.120.850">
    <property type="entry name" value="SWI2/SNF2 ATPases, N-terminal domain"/>
    <property type="match status" value="1"/>
</dbReference>
<gene>
    <name evidence="20" type="ORF">C1H76_1904</name>
</gene>
<dbReference type="FunFam" id="3.40.50.10810:FF:000005">
    <property type="entry name" value="Photoperiod-independent early flowering 1"/>
    <property type="match status" value="1"/>
</dbReference>
<dbReference type="CDD" id="cd18793">
    <property type="entry name" value="SF2_C_SNF"/>
    <property type="match status" value="1"/>
</dbReference>
<dbReference type="InterPro" id="IPR002464">
    <property type="entry name" value="DNA/RNA_helicase_DEAH_CS"/>
</dbReference>
<dbReference type="Gene3D" id="3.40.50.300">
    <property type="entry name" value="P-loop containing nucleotide triphosphate hydrolases"/>
    <property type="match status" value="1"/>
</dbReference>
<feature type="compositionally biased region" description="Basic and acidic residues" evidence="16">
    <location>
        <begin position="1620"/>
        <end position="1633"/>
    </location>
</feature>
<keyword evidence="14" id="KW-0539">Nucleus</keyword>
<evidence type="ECO:0000256" key="9">
    <source>
        <dbReference type="ARBA" id="ARBA00022853"/>
    </source>
</evidence>
<feature type="compositionally biased region" description="Basic and acidic residues" evidence="16">
    <location>
        <begin position="656"/>
        <end position="675"/>
    </location>
</feature>
<dbReference type="Pfam" id="PF00176">
    <property type="entry name" value="SNF2-rel_dom"/>
    <property type="match status" value="1"/>
</dbReference>
<dbReference type="SUPFAM" id="SSF52540">
    <property type="entry name" value="P-loop containing nucleoside triphosphate hydrolases"/>
    <property type="match status" value="2"/>
</dbReference>
<keyword evidence="11" id="KW-0238">DNA-binding</keyword>
<evidence type="ECO:0000313" key="21">
    <source>
        <dbReference type="Proteomes" id="UP000308133"/>
    </source>
</evidence>
<dbReference type="GO" id="GO:0016887">
    <property type="term" value="F:ATP hydrolysis activity"/>
    <property type="evidence" value="ECO:0007669"/>
    <property type="project" value="TreeGrafter"/>
</dbReference>
<evidence type="ECO:0000256" key="14">
    <source>
        <dbReference type="ARBA" id="ARBA00023242"/>
    </source>
</evidence>
<feature type="compositionally biased region" description="Acidic residues" evidence="16">
    <location>
        <begin position="491"/>
        <end position="511"/>
    </location>
</feature>
<sequence length="1641" mass="185491">MPDALPVTQDDTNADSAVSPPMNGINGHPPEVSADAPTTNGHNHETINGIKEEEGSKDEAQQTVSTPASAPHKKRKLDDLNGRSRSASRAASPPWKSFAADGPTQFTTDGKRRSGRVNTIPLELQPPSDKRTTRKAYESTTGSKRRKTAGDETTPRSSKLKTELSSSPPKPSSLRKPSSKAEVKDVPQPTRVSSRVKTSPKHVDRANDERLPRPEGSPPAKRRVGRPPKKRDHTPPSPDARRVKRESITNGVDELRAKQSSPRLRLKLPRHAMYPRHPDFIPKPPKFGSLIEVLETYDAKEREIGPGDKDEGDVADLRAPTTKVTQSAEELAHHEARTRLRILDAAKPGGALSEDRCSLFFPDAQEQLPAQYSHNDHLWAHGAYFRSLMRREKARHMELAKKTAHACLAKWKEKQPQTEDERAREENEWFRLTYKQTVKDVARKWELVTGEIERQRLQKWIEEQELTRDRKMQDLLESTTAMLERRRVGYENEDEDGEGSEVSEDSEEESTGDSTSGGTVEEDDNMMSSSESEDDAGAEADLDTNLSPEALRAKYANLPDLENEEDEDSNDDDNDEDTSEPGPPDDIQAEPSEIADMSHVPLDEVDDALMDDEDDESTDMSDDMGSSDEDSEEEEGEDSQGEDEDEDIGLMGFLGGRERRQIEELPEDGSVKDVSEVDAMEGVTQNTDTAALGLENENKAMDTDVEETENSSDPTLQPALSTEGDHSSQPTPMDSSTAAMTEAESTTTIDPEEVAKIMPTAEETQSGRKITTKVPSLLRGNLREYQHYGLDWLAKLYANQTNGILADEMGLGKTIQTIALLAHLAEEHEVWGPHLIVVPTSVILNWEMEFKKFLPGFKVLSYYGTQEERQQKRKGWSNPDNYNVVITSYQLILKDLSSIRVPEWHYMILDEAHNIKNFQSQRYQAMIRLKTHARLLLTGTPLQNSIQELWSLLTFLTAGQDGQGMGDLDEFTQWFKRPVDEIFVDGKNKLGVEAQEIVSKLHHSLRPYILRRMKAQVEKQLPGKYEHTIFCRLSKRQRQLYDAFLSRTDVKEKLSSGNPISVSQALMALRKVCNHPDLFEERPIVTSFTVRKPYSRMPRSVVADYEIKDFLVRRQLLQVDVDHDFDSFIERNFDLRRREHYSKYHAGRGKRLSGVQMMRNWLHHFAVQKTAHTSVSGTSLEGTFASVKNQMVTTKTDKLQNYMDVTEKRAEWAPIFGSDLVAKCTVRTSDRLQLLKPRFPPKITSPPIDFDQMSNLSDMVQSSDRRATELNTQVQKFAFVTPNAVAHDVLQHSIPPVARSRIQELGQTIGSDPYHEARVRLSIAFPDKRLLQYDCGKLQRLAVLLRELTDRGSRALIFTQMTSVLDILERFLNIHGYKYMRLDGSTRIEQRQDMMERFNRDERIDVFILSSRSGGVGMNLTGADSVIFYDLDWNPQMDKQCQDRAHRIGQTRDVHIYKMVSEHTIEVNILKKSNQKRMLDEVVIQEGEFTTDFFNKADDLADNYEADDFAGAAVDKVLGLDRRDDVGKVLAAAEEVIDVEAAKAQQKEAYIDDADFDFDKHGKTSASGAATPAVTTEQSLLGGESMTVNEESDERAHVDDYMLRFVERVLEKVPFVPPVDKSKKGRLDKNGRDRSHRPKKV</sequence>
<dbReference type="GO" id="GO:0005524">
    <property type="term" value="F:ATP binding"/>
    <property type="evidence" value="ECO:0007669"/>
    <property type="project" value="UniProtKB-KW"/>
</dbReference>
<feature type="region of interest" description="Disordered" evidence="16">
    <location>
        <begin position="484"/>
        <end position="752"/>
    </location>
</feature>
<keyword evidence="9" id="KW-0156">Chromatin regulator</keyword>
<evidence type="ECO:0000256" key="3">
    <source>
        <dbReference type="ARBA" id="ARBA00011826"/>
    </source>
</evidence>
<feature type="region of interest" description="Disordered" evidence="16">
    <location>
        <begin position="1"/>
        <end position="280"/>
    </location>
</feature>
<dbReference type="PROSITE" id="PS00690">
    <property type="entry name" value="DEAH_ATP_HELICASE"/>
    <property type="match status" value="1"/>
</dbReference>
<proteinExistence type="inferred from homology"/>
<keyword evidence="8" id="KW-0067">ATP-binding</keyword>
<dbReference type="GO" id="GO:0042393">
    <property type="term" value="F:histone binding"/>
    <property type="evidence" value="ECO:0007669"/>
    <property type="project" value="TreeGrafter"/>
</dbReference>
<evidence type="ECO:0000313" key="20">
    <source>
        <dbReference type="EMBL" id="TKX25758.1"/>
    </source>
</evidence>
<feature type="compositionally biased region" description="Acidic residues" evidence="16">
    <location>
        <begin position="561"/>
        <end position="579"/>
    </location>
</feature>
<evidence type="ECO:0000256" key="8">
    <source>
        <dbReference type="ARBA" id="ARBA00022840"/>
    </source>
</evidence>
<dbReference type="Proteomes" id="UP000308133">
    <property type="component" value="Unassembled WGS sequence"/>
</dbReference>
<evidence type="ECO:0000256" key="15">
    <source>
        <dbReference type="ARBA" id="ARBA00047995"/>
    </source>
</evidence>
<feature type="compositionally biased region" description="Acidic residues" evidence="16">
    <location>
        <begin position="603"/>
        <end position="648"/>
    </location>
</feature>
<feature type="compositionally biased region" description="Acidic residues" evidence="16">
    <location>
        <begin position="520"/>
        <end position="542"/>
    </location>
</feature>
<dbReference type="PANTHER" id="PTHR45685">
    <property type="entry name" value="HELICASE SRCAP-RELATED"/>
    <property type="match status" value="1"/>
</dbReference>
<dbReference type="SMART" id="SM00490">
    <property type="entry name" value="HELICc"/>
    <property type="match status" value="1"/>
</dbReference>